<evidence type="ECO:0000313" key="3">
    <source>
        <dbReference type="Proteomes" id="UP000479226"/>
    </source>
</evidence>
<dbReference type="InterPro" id="IPR035172">
    <property type="entry name" value="DUF5302"/>
</dbReference>
<keyword evidence="3" id="KW-1185">Reference proteome</keyword>
<comment type="caution">
    <text evidence="2">The sequence shown here is derived from an EMBL/GenBank/DDBJ whole genome shotgun (WGS) entry which is preliminary data.</text>
</comment>
<protein>
    <submittedName>
        <fullName evidence="2">DUF5302 domain-containing protein</fullName>
    </submittedName>
</protein>
<organism evidence="2 3">
    <name type="scientific">Arthrobacter silviterrae</name>
    <dbReference type="NCBI Taxonomy" id="2026658"/>
    <lineage>
        <taxon>Bacteria</taxon>
        <taxon>Bacillati</taxon>
        <taxon>Actinomycetota</taxon>
        <taxon>Actinomycetes</taxon>
        <taxon>Micrococcales</taxon>
        <taxon>Micrococcaceae</taxon>
        <taxon>Arthrobacter</taxon>
    </lineage>
</organism>
<dbReference type="Proteomes" id="UP000479226">
    <property type="component" value="Unassembled WGS sequence"/>
</dbReference>
<name>A0ABX0DBV6_9MICC</name>
<feature type="compositionally biased region" description="Basic residues" evidence="1">
    <location>
        <begin position="35"/>
        <end position="46"/>
    </location>
</feature>
<dbReference type="EMBL" id="JAAKZI010000001">
    <property type="protein sequence ID" value="NGN81875.1"/>
    <property type="molecule type" value="Genomic_DNA"/>
</dbReference>
<evidence type="ECO:0000256" key="1">
    <source>
        <dbReference type="SAM" id="MobiDB-lite"/>
    </source>
</evidence>
<sequence length="46" mass="5219">MKEKFRQALENKKNQRHGSVEAANGAKINSQHGAASHKREFRRKSG</sequence>
<feature type="region of interest" description="Disordered" evidence="1">
    <location>
        <begin position="1"/>
        <end position="46"/>
    </location>
</feature>
<dbReference type="Pfam" id="PF17227">
    <property type="entry name" value="DUF5302"/>
    <property type="match status" value="1"/>
</dbReference>
<accession>A0ABX0DBV6</accession>
<evidence type="ECO:0000313" key="2">
    <source>
        <dbReference type="EMBL" id="NGN81875.1"/>
    </source>
</evidence>
<proteinExistence type="predicted"/>
<feature type="compositionally biased region" description="Basic and acidic residues" evidence="1">
    <location>
        <begin position="1"/>
        <end position="13"/>
    </location>
</feature>
<reference evidence="2 3" key="1">
    <citation type="submission" date="2020-02" db="EMBL/GenBank/DDBJ databases">
        <title>Genome sequence of the type strain DSM 27180 of Arthrobacter silviterrae.</title>
        <authorList>
            <person name="Gao J."/>
            <person name="Sun J."/>
        </authorList>
    </citation>
    <scope>NUCLEOTIDE SEQUENCE [LARGE SCALE GENOMIC DNA]</scope>
    <source>
        <strain evidence="2 3">DSM 27180</strain>
    </source>
</reference>
<gene>
    <name evidence="2" type="ORF">G6N77_00135</name>
</gene>